<comment type="pathway">
    <text evidence="1">Glycerolipid metabolism; triacylglycerol biosynthesis.</text>
</comment>
<name>A0ABV9RRQ0_9PSEU</name>
<evidence type="ECO:0000256" key="2">
    <source>
        <dbReference type="ARBA" id="ARBA00005189"/>
    </source>
</evidence>
<comment type="similarity">
    <text evidence="3">Belongs to the long-chain O-acyltransferase family.</text>
</comment>
<organism evidence="13 14">
    <name type="scientific">Actinomycetospora chibensis</name>
    <dbReference type="NCBI Taxonomy" id="663606"/>
    <lineage>
        <taxon>Bacteria</taxon>
        <taxon>Bacillati</taxon>
        <taxon>Actinomycetota</taxon>
        <taxon>Actinomycetes</taxon>
        <taxon>Pseudonocardiales</taxon>
        <taxon>Pseudonocardiaceae</taxon>
        <taxon>Actinomycetospora</taxon>
    </lineage>
</organism>
<evidence type="ECO:0000256" key="6">
    <source>
        <dbReference type="ARBA" id="ARBA00022679"/>
    </source>
</evidence>
<dbReference type="Proteomes" id="UP001595909">
    <property type="component" value="Unassembled WGS sequence"/>
</dbReference>
<dbReference type="Pfam" id="PF06974">
    <property type="entry name" value="WS_DGAT_C"/>
    <property type="match status" value="1"/>
</dbReference>
<feature type="domain" description="O-acyltransferase WSD1 C-terminal" evidence="12">
    <location>
        <begin position="323"/>
        <end position="462"/>
    </location>
</feature>
<gene>
    <name evidence="13" type="ORF">ACFPEL_29190</name>
</gene>
<feature type="domain" description="O-acyltransferase WSD1-like N-terminal" evidence="11">
    <location>
        <begin position="16"/>
        <end position="284"/>
    </location>
</feature>
<evidence type="ECO:0000256" key="4">
    <source>
        <dbReference type="ARBA" id="ARBA00013244"/>
    </source>
</evidence>
<evidence type="ECO:0000256" key="10">
    <source>
        <dbReference type="ARBA" id="ARBA00048109"/>
    </source>
</evidence>
<evidence type="ECO:0000256" key="8">
    <source>
        <dbReference type="ARBA" id="ARBA00023098"/>
    </source>
</evidence>
<evidence type="ECO:0000256" key="1">
    <source>
        <dbReference type="ARBA" id="ARBA00004771"/>
    </source>
</evidence>
<dbReference type="InterPro" id="IPR045034">
    <property type="entry name" value="O-acyltransferase_WSD1-like"/>
</dbReference>
<evidence type="ECO:0000256" key="7">
    <source>
        <dbReference type="ARBA" id="ARBA00022798"/>
    </source>
</evidence>
<keyword evidence="8" id="KW-0443">Lipid metabolism</keyword>
<dbReference type="InterPro" id="IPR023213">
    <property type="entry name" value="CAT-like_dom_sf"/>
</dbReference>
<dbReference type="RefSeq" id="WP_274191970.1">
    <property type="nucleotide sequence ID" value="NZ_BAABHN010000064.1"/>
</dbReference>
<dbReference type="EMBL" id="JBHSIM010000064">
    <property type="protein sequence ID" value="MFC4836513.1"/>
    <property type="molecule type" value="Genomic_DNA"/>
</dbReference>
<reference evidence="14" key="1">
    <citation type="journal article" date="2019" name="Int. J. Syst. Evol. Microbiol.">
        <title>The Global Catalogue of Microorganisms (GCM) 10K type strain sequencing project: providing services to taxonomists for standard genome sequencing and annotation.</title>
        <authorList>
            <consortium name="The Broad Institute Genomics Platform"/>
            <consortium name="The Broad Institute Genome Sequencing Center for Infectious Disease"/>
            <person name="Wu L."/>
            <person name="Ma J."/>
        </authorList>
    </citation>
    <scope>NUCLEOTIDE SEQUENCE [LARGE SCALE GENOMIC DNA]</scope>
    <source>
        <strain evidence="14">CCUG 50347</strain>
    </source>
</reference>
<sequence>MTTGTGELGSTPSEMNPLETMMWRAEVDPRLRSPVIILDLLDTAPDWDRVVASHEWATRFVPRLRERVLEPWGDWGTPAWVPDPDFALPNHLGREKVTCAGGWRELLDLAASMALTPFDRERPPWEARIVTGLEGGRAAYILKVHHSVADGLGLVQILRMLHSGVREHTDHPDHPEPDRHGPSRWGLTVTQAARAVVGVPTRAAGVVSAGAGLLGRLVTRPLATVSDGSAFLGSALRAAVGPVVPRSPLLRGRSLERRFEALDVDLGALKAAGRAAGGSLNDAYLAALLGGMRRYHRRFGAIPEHLAMGMPVNTRDRDDPVGGNHWAGTRFAAPLGDADPVARIRHVREVVRRTTGERVVDGLGLIAPLLAVLPPPLLALIQGGATSANDLQASNVRGMTGPAYLAGAQIVRSYAFAPLPGGATMITLTSHGDTCCVAVTLDPAAITDPDAFVEDLRAGFDEVLALAPAR</sequence>
<keyword evidence="5" id="KW-0444">Lipid biosynthesis</keyword>
<dbReference type="PANTHER" id="PTHR31650">
    <property type="entry name" value="O-ACYLTRANSFERASE (WSD1-LIKE) FAMILY PROTEIN"/>
    <property type="match status" value="1"/>
</dbReference>
<dbReference type="Pfam" id="PF03007">
    <property type="entry name" value="WS_DGAT_cat"/>
    <property type="match status" value="1"/>
</dbReference>
<comment type="pathway">
    <text evidence="2">Lipid metabolism.</text>
</comment>
<evidence type="ECO:0000256" key="3">
    <source>
        <dbReference type="ARBA" id="ARBA00009587"/>
    </source>
</evidence>
<dbReference type="InterPro" id="IPR009721">
    <property type="entry name" value="O-acyltransferase_WSD1_C"/>
</dbReference>
<keyword evidence="6" id="KW-0808">Transferase</keyword>
<comment type="caution">
    <text evidence="13">The sequence shown here is derived from an EMBL/GenBank/DDBJ whole genome shotgun (WGS) entry which is preliminary data.</text>
</comment>
<comment type="catalytic activity">
    <reaction evidence="10">
        <text>an acyl-CoA + a 1,2-diacyl-sn-glycerol = a triacyl-sn-glycerol + CoA</text>
        <dbReference type="Rhea" id="RHEA:10868"/>
        <dbReference type="ChEBI" id="CHEBI:17815"/>
        <dbReference type="ChEBI" id="CHEBI:57287"/>
        <dbReference type="ChEBI" id="CHEBI:58342"/>
        <dbReference type="ChEBI" id="CHEBI:64615"/>
        <dbReference type="EC" id="2.3.1.20"/>
    </reaction>
</comment>
<evidence type="ECO:0000259" key="12">
    <source>
        <dbReference type="Pfam" id="PF06974"/>
    </source>
</evidence>
<accession>A0ABV9RRQ0</accession>
<proteinExistence type="inferred from homology"/>
<dbReference type="Gene3D" id="3.30.559.10">
    <property type="entry name" value="Chloramphenicol acetyltransferase-like domain"/>
    <property type="match status" value="1"/>
</dbReference>
<evidence type="ECO:0000256" key="9">
    <source>
        <dbReference type="ARBA" id="ARBA00023315"/>
    </source>
</evidence>
<evidence type="ECO:0000313" key="13">
    <source>
        <dbReference type="EMBL" id="MFC4836513.1"/>
    </source>
</evidence>
<dbReference type="SUPFAM" id="SSF52777">
    <property type="entry name" value="CoA-dependent acyltransferases"/>
    <property type="match status" value="1"/>
</dbReference>
<keyword evidence="14" id="KW-1185">Reference proteome</keyword>
<evidence type="ECO:0000256" key="5">
    <source>
        <dbReference type="ARBA" id="ARBA00022516"/>
    </source>
</evidence>
<evidence type="ECO:0000313" key="14">
    <source>
        <dbReference type="Proteomes" id="UP001595909"/>
    </source>
</evidence>
<keyword evidence="7" id="KW-0319">Glycerol metabolism</keyword>
<keyword evidence="9" id="KW-0012">Acyltransferase</keyword>
<dbReference type="InterPro" id="IPR004255">
    <property type="entry name" value="O-acyltransferase_WSD1_N"/>
</dbReference>
<protein>
    <recommendedName>
        <fullName evidence="4">diacylglycerol O-acyltransferase</fullName>
        <ecNumber evidence="4">2.3.1.20</ecNumber>
    </recommendedName>
</protein>
<evidence type="ECO:0000259" key="11">
    <source>
        <dbReference type="Pfam" id="PF03007"/>
    </source>
</evidence>
<dbReference type="PANTHER" id="PTHR31650:SF1">
    <property type="entry name" value="WAX ESTER SYNTHASE_DIACYLGLYCEROL ACYLTRANSFERASE 4-RELATED"/>
    <property type="match status" value="1"/>
</dbReference>
<dbReference type="EC" id="2.3.1.20" evidence="4"/>